<dbReference type="InterPro" id="IPR036397">
    <property type="entry name" value="RNaseH_sf"/>
</dbReference>
<dbReference type="AlphaFoldDB" id="A0A1B4XX85"/>
<dbReference type="EMBL" id="AP014654">
    <property type="protein sequence ID" value="BAV39422.1"/>
    <property type="molecule type" value="Genomic_DNA"/>
</dbReference>
<evidence type="ECO:0000256" key="2">
    <source>
        <dbReference type="ARBA" id="ARBA00043964"/>
    </source>
</evidence>
<dbReference type="SUPFAM" id="SSF53098">
    <property type="entry name" value="Ribonuclease H-like"/>
    <property type="match status" value="1"/>
</dbReference>
<sequence length="192" mass="22853">MSENRLEQDFYVSGPNQKWAGDITYLHTDEGWLYLAVVIDLWSRAVIGWSMSPRMTAQLVCDALQMALWRRKRPRNVIVLSDRCSADYQALLKRHNLRGSMSTKGCCYDNVSVESFFHSRKVECLHGEHFISREIMRATVFNYIECDNNRWRGQDHLTRFCFQIMWLVRRTNHKVYPLIFIDQKTYLSLYQQ</sequence>
<dbReference type="GO" id="GO:0015074">
    <property type="term" value="P:DNA integration"/>
    <property type="evidence" value="ECO:0007669"/>
    <property type="project" value="InterPro"/>
</dbReference>
<geneLocation type="plasmid" evidence="4">
    <name>pEntYN10</name>
</geneLocation>
<keyword evidence="4" id="KW-0614">Plasmid</keyword>
<comment type="similarity">
    <text evidence="2">Belongs to the transposase IS3/IS150/IS904 family.</text>
</comment>
<evidence type="ECO:0000259" key="3">
    <source>
        <dbReference type="PROSITE" id="PS50994"/>
    </source>
</evidence>
<dbReference type="PANTHER" id="PTHR46889">
    <property type="entry name" value="TRANSPOSASE INSF FOR INSERTION SEQUENCE IS3B-RELATED"/>
    <property type="match status" value="1"/>
</dbReference>
<organism evidence="4">
    <name type="scientific">Escherichia coli O169:H41</name>
    <dbReference type="NCBI Taxonomy" id="1446701"/>
    <lineage>
        <taxon>Bacteria</taxon>
        <taxon>Pseudomonadati</taxon>
        <taxon>Pseudomonadota</taxon>
        <taxon>Gammaproteobacteria</taxon>
        <taxon>Enterobacterales</taxon>
        <taxon>Enterobacteriaceae</taxon>
        <taxon>Escherichia</taxon>
    </lineage>
</organism>
<dbReference type="Gene3D" id="3.30.420.10">
    <property type="entry name" value="Ribonuclease H-like superfamily/Ribonuclease H"/>
    <property type="match status" value="1"/>
</dbReference>
<protein>
    <submittedName>
        <fullName evidence="4">Transposase</fullName>
    </submittedName>
</protein>
<reference evidence="4" key="1">
    <citation type="journal article" date="2015" name="Virulence">
        <title>Characterization of unstable pEntYN10 from enterotoxigenic Escherichia coli (ETEC) O169:H41.</title>
        <authorList>
            <person name="Ban E."/>
            <person name="Yoshida Y."/>
            <person name="Wakushima M."/>
            <person name="Wajima T."/>
            <person name="Hamabata T."/>
            <person name="Ichikawa N."/>
            <person name="Abe H."/>
            <person name="Horiguchi Y."/>
            <person name="Hara-Kudo Y."/>
            <person name="Kage-Nakadai E."/>
            <person name="Yamamoto T."/>
            <person name="Wada T."/>
            <person name="Nishikawa Y."/>
        </authorList>
    </citation>
    <scope>NUCLEOTIDE SEQUENCE</scope>
    <source>
        <strain evidence="4">O169:H41</strain>
        <plasmid evidence="4">pEntYN10</plasmid>
    </source>
</reference>
<dbReference type="NCBIfam" id="NF033516">
    <property type="entry name" value="transpos_IS3"/>
    <property type="match status" value="1"/>
</dbReference>
<evidence type="ECO:0000313" key="4">
    <source>
        <dbReference type="EMBL" id="BAV39422.1"/>
    </source>
</evidence>
<dbReference type="InterPro" id="IPR001584">
    <property type="entry name" value="Integrase_cat-core"/>
</dbReference>
<comment type="function">
    <text evidence="1">Involved in the transposition of the insertion sequence IS3.</text>
</comment>
<feature type="domain" description="Integrase catalytic" evidence="3">
    <location>
        <begin position="11"/>
        <end position="171"/>
    </location>
</feature>
<dbReference type="InterPro" id="IPR050900">
    <property type="entry name" value="Transposase_IS3/IS150/IS904"/>
</dbReference>
<dbReference type="PANTHER" id="PTHR46889:SF6">
    <property type="entry name" value="TRANSPOSASE INSF FOR INSERTION SEQUENCE IS3B"/>
    <property type="match status" value="1"/>
</dbReference>
<evidence type="ECO:0000256" key="1">
    <source>
        <dbReference type="ARBA" id="ARBA00037276"/>
    </source>
</evidence>
<accession>A0A1B4XX85</accession>
<dbReference type="GO" id="GO:0003676">
    <property type="term" value="F:nucleic acid binding"/>
    <property type="evidence" value="ECO:0007669"/>
    <property type="project" value="InterPro"/>
</dbReference>
<dbReference type="Pfam" id="PF00665">
    <property type="entry name" value="rve"/>
    <property type="match status" value="1"/>
</dbReference>
<dbReference type="Pfam" id="PF13333">
    <property type="entry name" value="rve_2"/>
    <property type="match status" value="1"/>
</dbReference>
<dbReference type="InterPro" id="IPR012337">
    <property type="entry name" value="RNaseH-like_sf"/>
</dbReference>
<proteinExistence type="inferred from homology"/>
<name>A0A1B4XX85_ECOLX</name>
<dbReference type="PROSITE" id="PS50994">
    <property type="entry name" value="INTEGRASE"/>
    <property type="match status" value="1"/>
</dbReference>
<dbReference type="InterPro" id="IPR048020">
    <property type="entry name" value="Transpos_IS3"/>
</dbReference>